<keyword evidence="2" id="KW-1185">Reference proteome</keyword>
<proteinExistence type="predicted"/>
<dbReference type="OrthoDB" id="10633431at2759"/>
<dbReference type="Proteomes" id="UP000267821">
    <property type="component" value="Unassembled WGS sequence"/>
</dbReference>
<gene>
    <name evidence="1" type="ORF">L211DRAFT_291607</name>
</gene>
<dbReference type="EMBL" id="ML121548">
    <property type="protein sequence ID" value="RPB23015.1"/>
    <property type="molecule type" value="Genomic_DNA"/>
</dbReference>
<reference evidence="1 2" key="1">
    <citation type="journal article" date="2018" name="Nat. Ecol. Evol.">
        <title>Pezizomycetes genomes reveal the molecular basis of ectomycorrhizal truffle lifestyle.</title>
        <authorList>
            <person name="Murat C."/>
            <person name="Payen T."/>
            <person name="Noel B."/>
            <person name="Kuo A."/>
            <person name="Morin E."/>
            <person name="Chen J."/>
            <person name="Kohler A."/>
            <person name="Krizsan K."/>
            <person name="Balestrini R."/>
            <person name="Da Silva C."/>
            <person name="Montanini B."/>
            <person name="Hainaut M."/>
            <person name="Levati E."/>
            <person name="Barry K.W."/>
            <person name="Belfiori B."/>
            <person name="Cichocki N."/>
            <person name="Clum A."/>
            <person name="Dockter R.B."/>
            <person name="Fauchery L."/>
            <person name="Guy J."/>
            <person name="Iotti M."/>
            <person name="Le Tacon F."/>
            <person name="Lindquist E.A."/>
            <person name="Lipzen A."/>
            <person name="Malagnac F."/>
            <person name="Mello A."/>
            <person name="Molinier V."/>
            <person name="Miyauchi S."/>
            <person name="Poulain J."/>
            <person name="Riccioni C."/>
            <person name="Rubini A."/>
            <person name="Sitrit Y."/>
            <person name="Splivallo R."/>
            <person name="Traeger S."/>
            <person name="Wang M."/>
            <person name="Zifcakova L."/>
            <person name="Wipf D."/>
            <person name="Zambonelli A."/>
            <person name="Paolocci F."/>
            <person name="Nowrousian M."/>
            <person name="Ottonello S."/>
            <person name="Baldrian P."/>
            <person name="Spatafora J.W."/>
            <person name="Henrissat B."/>
            <person name="Nagy L.G."/>
            <person name="Aury J.M."/>
            <person name="Wincker P."/>
            <person name="Grigoriev I.V."/>
            <person name="Bonfante P."/>
            <person name="Martin F.M."/>
        </authorList>
    </citation>
    <scope>NUCLEOTIDE SEQUENCE [LARGE SCALE GENOMIC DNA]</scope>
    <source>
        <strain evidence="1 2">ATCC MYA-4762</strain>
    </source>
</reference>
<evidence type="ECO:0000313" key="2">
    <source>
        <dbReference type="Proteomes" id="UP000267821"/>
    </source>
</evidence>
<name>A0A3N4LY90_9PEZI</name>
<accession>A0A3N4LY90</accession>
<organism evidence="1 2">
    <name type="scientific">Terfezia boudieri ATCC MYA-4762</name>
    <dbReference type="NCBI Taxonomy" id="1051890"/>
    <lineage>
        <taxon>Eukaryota</taxon>
        <taxon>Fungi</taxon>
        <taxon>Dikarya</taxon>
        <taxon>Ascomycota</taxon>
        <taxon>Pezizomycotina</taxon>
        <taxon>Pezizomycetes</taxon>
        <taxon>Pezizales</taxon>
        <taxon>Pezizaceae</taxon>
        <taxon>Terfezia</taxon>
    </lineage>
</organism>
<sequence>MVGEGTFSAESVGYISKCEPPVAAELSVCTIRKLCQHGLEYLSVITKVLDGVHSSRMETVLTVRFDLIRSLSRMERDVEEGPARLYTQLAGVIPSAPNRPLTTSSPSPPHKGLVGPYAIWPLQSLPHVPSPDFTKACGNWLCFTYTKRQPDYERRVLARHISSDRKG</sequence>
<evidence type="ECO:0000313" key="1">
    <source>
        <dbReference type="EMBL" id="RPB23015.1"/>
    </source>
</evidence>
<dbReference type="InParanoid" id="A0A3N4LY90"/>
<dbReference type="AlphaFoldDB" id="A0A3N4LY90"/>
<protein>
    <submittedName>
        <fullName evidence="1">Uncharacterized protein</fullName>
    </submittedName>
</protein>